<evidence type="ECO:0000313" key="5">
    <source>
        <dbReference type="EMBL" id="PSR21792.1"/>
    </source>
</evidence>
<proteinExistence type="inferred from homology"/>
<evidence type="ECO:0000256" key="3">
    <source>
        <dbReference type="PIRNR" id="PIRNR001365"/>
    </source>
</evidence>
<feature type="binding site" evidence="4">
    <location>
        <position position="203"/>
    </location>
    <ligand>
        <name>pyruvate</name>
        <dbReference type="ChEBI" id="CHEBI:15361"/>
    </ligand>
</feature>
<organism evidence="5 6">
    <name type="scientific">Sulfobacillus acidophilus</name>
    <dbReference type="NCBI Taxonomy" id="53633"/>
    <lineage>
        <taxon>Bacteria</taxon>
        <taxon>Bacillati</taxon>
        <taxon>Bacillota</taxon>
        <taxon>Clostridia</taxon>
        <taxon>Eubacteriales</taxon>
        <taxon>Clostridiales Family XVII. Incertae Sedis</taxon>
        <taxon>Sulfobacillus</taxon>
    </lineage>
</organism>
<dbReference type="InterPro" id="IPR002220">
    <property type="entry name" value="DapA-like"/>
</dbReference>
<dbReference type="PANTHER" id="PTHR12128:SF66">
    <property type="entry name" value="4-HYDROXY-2-OXOGLUTARATE ALDOLASE, MITOCHONDRIAL"/>
    <property type="match status" value="1"/>
</dbReference>
<dbReference type="Proteomes" id="UP000241848">
    <property type="component" value="Unassembled WGS sequence"/>
</dbReference>
<dbReference type="GO" id="GO:0005829">
    <property type="term" value="C:cytosol"/>
    <property type="evidence" value="ECO:0007669"/>
    <property type="project" value="TreeGrafter"/>
</dbReference>
<dbReference type="InterPro" id="IPR013785">
    <property type="entry name" value="Aldolase_TIM"/>
</dbReference>
<dbReference type="PANTHER" id="PTHR12128">
    <property type="entry name" value="DIHYDRODIPICOLINATE SYNTHASE"/>
    <property type="match status" value="1"/>
</dbReference>
<evidence type="ECO:0000256" key="2">
    <source>
        <dbReference type="ARBA" id="ARBA00023239"/>
    </source>
</evidence>
<accession>A0A2T2WHS0</accession>
<dbReference type="EMBL" id="PXYV01000027">
    <property type="protein sequence ID" value="PSR21792.1"/>
    <property type="molecule type" value="Genomic_DNA"/>
</dbReference>
<dbReference type="GO" id="GO:0008840">
    <property type="term" value="F:4-hydroxy-tetrahydrodipicolinate synthase activity"/>
    <property type="evidence" value="ECO:0007669"/>
    <property type="project" value="TreeGrafter"/>
</dbReference>
<comment type="similarity">
    <text evidence="1 3">Belongs to the DapA family.</text>
</comment>
<evidence type="ECO:0000256" key="1">
    <source>
        <dbReference type="ARBA" id="ARBA00007592"/>
    </source>
</evidence>
<dbReference type="PRINTS" id="PR00146">
    <property type="entry name" value="DHPICSNTHASE"/>
</dbReference>
<dbReference type="Gene3D" id="3.20.20.70">
    <property type="entry name" value="Aldolase class I"/>
    <property type="match status" value="1"/>
</dbReference>
<dbReference type="PIRSF" id="PIRSF001365">
    <property type="entry name" value="DHDPS"/>
    <property type="match status" value="1"/>
</dbReference>
<dbReference type="SUPFAM" id="SSF51569">
    <property type="entry name" value="Aldolase"/>
    <property type="match status" value="1"/>
</dbReference>
<dbReference type="CDD" id="cd00408">
    <property type="entry name" value="DHDPS-like"/>
    <property type="match status" value="1"/>
</dbReference>
<dbReference type="AlphaFoldDB" id="A0A2T2WHS0"/>
<dbReference type="Pfam" id="PF00701">
    <property type="entry name" value="DHDPS"/>
    <property type="match status" value="1"/>
</dbReference>
<protein>
    <submittedName>
        <fullName evidence="5">Dihydrodipicolinate synthase family protein</fullName>
    </submittedName>
</protein>
<dbReference type="SMART" id="SM01130">
    <property type="entry name" value="DHDPS"/>
    <property type="match status" value="1"/>
</dbReference>
<name>A0A2T2WHS0_9FIRM</name>
<evidence type="ECO:0000313" key="6">
    <source>
        <dbReference type="Proteomes" id="UP000241848"/>
    </source>
</evidence>
<gene>
    <name evidence="5" type="ORF">C7B45_09410</name>
</gene>
<evidence type="ECO:0000256" key="4">
    <source>
        <dbReference type="PIRSR" id="PIRSR001365-2"/>
    </source>
</evidence>
<keyword evidence="2 3" id="KW-0456">Lyase</keyword>
<sequence>MFNQIIPITLTPFREDGTLDLDSIPSLTHFYRDSGACALVVLGIMGEAHALSDREREAVVQAYVAAARDLPVIATVSAPATEVAQERAARVVELGAQYVMVAPPTGVSDASQLVRHFSRVAKVAGVPWVLQDEPVTTGVRLSLHTIALLADETPNLCAIKVEDVPTASKIEALHQRLPHIEMFGGLGGVYLFEELRHHARASITGFSYPDLLAKVVAAYAHQPSEARTLFYRYLPLIRYEAQLGVRGIAIRKSLFYQRGLIASPAVRAPASPVDHVIEDDLLDLVQVLGLPLSPKKSTI</sequence>
<comment type="caution">
    <text evidence="5">The sequence shown here is derived from an EMBL/GenBank/DDBJ whole genome shotgun (WGS) entry which is preliminary data.</text>
</comment>
<reference evidence="5 6" key="1">
    <citation type="journal article" date="2014" name="BMC Genomics">
        <title>Comparison of environmental and isolate Sulfobacillus genomes reveals diverse carbon, sulfur, nitrogen, and hydrogen metabolisms.</title>
        <authorList>
            <person name="Justice N.B."/>
            <person name="Norman A."/>
            <person name="Brown C.T."/>
            <person name="Singh A."/>
            <person name="Thomas B.C."/>
            <person name="Banfield J.F."/>
        </authorList>
    </citation>
    <scope>NUCLEOTIDE SEQUENCE [LARGE SCALE GENOMIC DNA]</scope>
    <source>
        <strain evidence="5">AMDSBA3</strain>
    </source>
</reference>